<accession>A0AAV1L459</accession>
<dbReference type="InterPro" id="IPR017972">
    <property type="entry name" value="Cyt_P450_CS"/>
</dbReference>
<keyword evidence="7 15" id="KW-0479">Metal-binding</keyword>
<dbReference type="Pfam" id="PF00067">
    <property type="entry name" value="p450"/>
    <property type="match status" value="1"/>
</dbReference>
<dbReference type="EMBL" id="CAVLGL010000084">
    <property type="protein sequence ID" value="CAK1589600.1"/>
    <property type="molecule type" value="Genomic_DNA"/>
</dbReference>
<dbReference type="FunFam" id="1.10.630.10:FF:000042">
    <property type="entry name" value="Cytochrome P450"/>
    <property type="match status" value="1"/>
</dbReference>
<evidence type="ECO:0000256" key="8">
    <source>
        <dbReference type="ARBA" id="ARBA00022824"/>
    </source>
</evidence>
<comment type="cofactor">
    <cofactor evidence="1 15">
        <name>heme</name>
        <dbReference type="ChEBI" id="CHEBI:30413"/>
    </cofactor>
</comment>
<comment type="catalytic activity">
    <reaction evidence="14">
        <text>an organic molecule + reduced [NADPH--hemoprotein reductase] + O2 = an alcohol + oxidized [NADPH--hemoprotein reductase] + H2O + H(+)</text>
        <dbReference type="Rhea" id="RHEA:17149"/>
        <dbReference type="Rhea" id="RHEA-COMP:11964"/>
        <dbReference type="Rhea" id="RHEA-COMP:11965"/>
        <dbReference type="ChEBI" id="CHEBI:15377"/>
        <dbReference type="ChEBI" id="CHEBI:15378"/>
        <dbReference type="ChEBI" id="CHEBI:15379"/>
        <dbReference type="ChEBI" id="CHEBI:30879"/>
        <dbReference type="ChEBI" id="CHEBI:57618"/>
        <dbReference type="ChEBI" id="CHEBI:58210"/>
        <dbReference type="ChEBI" id="CHEBI:142491"/>
        <dbReference type="EC" id="1.14.14.1"/>
    </reaction>
</comment>
<keyword evidence="17" id="KW-0812">Transmembrane</keyword>
<dbReference type="GO" id="GO:0016712">
    <property type="term" value="F:oxidoreductase activity, acting on paired donors, with incorporation or reduction of molecular oxygen, reduced flavin or flavoprotein as one donor, and incorporation of one atom of oxygen"/>
    <property type="evidence" value="ECO:0007669"/>
    <property type="project" value="UniProtKB-EC"/>
</dbReference>
<evidence type="ECO:0000256" key="6">
    <source>
        <dbReference type="ARBA" id="ARBA00022617"/>
    </source>
</evidence>
<keyword evidence="19" id="KW-1185">Reference proteome</keyword>
<organism evidence="18 19">
    <name type="scientific">Parnassius mnemosyne</name>
    <name type="common">clouded apollo</name>
    <dbReference type="NCBI Taxonomy" id="213953"/>
    <lineage>
        <taxon>Eukaryota</taxon>
        <taxon>Metazoa</taxon>
        <taxon>Ecdysozoa</taxon>
        <taxon>Arthropoda</taxon>
        <taxon>Hexapoda</taxon>
        <taxon>Insecta</taxon>
        <taxon>Pterygota</taxon>
        <taxon>Neoptera</taxon>
        <taxon>Endopterygota</taxon>
        <taxon>Lepidoptera</taxon>
        <taxon>Glossata</taxon>
        <taxon>Ditrysia</taxon>
        <taxon>Papilionoidea</taxon>
        <taxon>Papilionidae</taxon>
        <taxon>Parnassiinae</taxon>
        <taxon>Parnassini</taxon>
        <taxon>Parnassius</taxon>
        <taxon>Driopa</taxon>
    </lineage>
</organism>
<comment type="subcellular location">
    <subcellularLocation>
        <location evidence="3">Endoplasmic reticulum membrane</location>
        <topology evidence="3">Peripheral membrane protein</topology>
    </subcellularLocation>
    <subcellularLocation>
        <location evidence="2">Microsome membrane</location>
        <topology evidence="2">Peripheral membrane protein</topology>
    </subcellularLocation>
</comment>
<dbReference type="PANTHER" id="PTHR24292">
    <property type="entry name" value="CYTOCHROME P450"/>
    <property type="match status" value="1"/>
</dbReference>
<dbReference type="PRINTS" id="PR00463">
    <property type="entry name" value="EP450I"/>
</dbReference>
<dbReference type="Gene3D" id="1.10.630.10">
    <property type="entry name" value="Cytochrome P450"/>
    <property type="match status" value="1"/>
</dbReference>
<evidence type="ECO:0000256" key="2">
    <source>
        <dbReference type="ARBA" id="ARBA00004174"/>
    </source>
</evidence>
<gene>
    <name evidence="18" type="ORF">PARMNEM_LOCUS10076</name>
</gene>
<dbReference type="GO" id="GO:0005789">
    <property type="term" value="C:endoplasmic reticulum membrane"/>
    <property type="evidence" value="ECO:0007669"/>
    <property type="project" value="UniProtKB-SubCell"/>
</dbReference>
<evidence type="ECO:0000313" key="19">
    <source>
        <dbReference type="Proteomes" id="UP001314205"/>
    </source>
</evidence>
<dbReference type="CDD" id="cd11056">
    <property type="entry name" value="CYP6-like"/>
    <property type="match status" value="1"/>
</dbReference>
<dbReference type="Proteomes" id="UP001314205">
    <property type="component" value="Unassembled WGS sequence"/>
</dbReference>
<feature type="transmembrane region" description="Helical" evidence="17">
    <location>
        <begin position="6"/>
        <end position="27"/>
    </location>
</feature>
<comment type="caution">
    <text evidence="18">The sequence shown here is derived from an EMBL/GenBank/DDBJ whole genome shotgun (WGS) entry which is preliminary data.</text>
</comment>
<name>A0AAV1L459_9NEOP</name>
<evidence type="ECO:0000256" key="9">
    <source>
        <dbReference type="ARBA" id="ARBA00022848"/>
    </source>
</evidence>
<evidence type="ECO:0000256" key="11">
    <source>
        <dbReference type="ARBA" id="ARBA00023004"/>
    </source>
</evidence>
<dbReference type="PANTHER" id="PTHR24292:SF54">
    <property type="entry name" value="CYP9F3-RELATED"/>
    <property type="match status" value="1"/>
</dbReference>
<dbReference type="PROSITE" id="PS00086">
    <property type="entry name" value="CYTOCHROME_P450"/>
    <property type="match status" value="1"/>
</dbReference>
<evidence type="ECO:0000313" key="18">
    <source>
        <dbReference type="EMBL" id="CAK1589600.1"/>
    </source>
</evidence>
<dbReference type="InterPro" id="IPR050476">
    <property type="entry name" value="Insect_CytP450_Detox"/>
</dbReference>
<evidence type="ECO:0000256" key="16">
    <source>
        <dbReference type="RuleBase" id="RU000461"/>
    </source>
</evidence>
<proteinExistence type="inferred from homology"/>
<keyword evidence="13 17" id="KW-0472">Membrane</keyword>
<evidence type="ECO:0000256" key="4">
    <source>
        <dbReference type="ARBA" id="ARBA00010617"/>
    </source>
</evidence>
<protein>
    <recommendedName>
        <fullName evidence="5">unspecific monooxygenase</fullName>
        <ecNumber evidence="5">1.14.14.1</ecNumber>
    </recommendedName>
</protein>
<dbReference type="InterPro" id="IPR001128">
    <property type="entry name" value="Cyt_P450"/>
</dbReference>
<keyword evidence="10 16" id="KW-0560">Oxidoreductase</keyword>
<keyword evidence="12 16" id="KW-0503">Monooxygenase</keyword>
<dbReference type="GO" id="GO:0005506">
    <property type="term" value="F:iron ion binding"/>
    <property type="evidence" value="ECO:0007669"/>
    <property type="project" value="InterPro"/>
</dbReference>
<evidence type="ECO:0000256" key="13">
    <source>
        <dbReference type="ARBA" id="ARBA00023136"/>
    </source>
</evidence>
<dbReference type="EC" id="1.14.14.1" evidence="5"/>
<reference evidence="18 19" key="1">
    <citation type="submission" date="2023-11" db="EMBL/GenBank/DDBJ databases">
        <authorList>
            <person name="Hedman E."/>
            <person name="Englund M."/>
            <person name="Stromberg M."/>
            <person name="Nyberg Akerstrom W."/>
            <person name="Nylinder S."/>
            <person name="Jareborg N."/>
            <person name="Kallberg Y."/>
            <person name="Kronander E."/>
        </authorList>
    </citation>
    <scope>NUCLEOTIDE SEQUENCE [LARGE SCALE GENOMIC DNA]</scope>
</reference>
<dbReference type="AlphaFoldDB" id="A0AAV1L459"/>
<dbReference type="PRINTS" id="PR00385">
    <property type="entry name" value="P450"/>
</dbReference>
<evidence type="ECO:0000256" key="12">
    <source>
        <dbReference type="ARBA" id="ARBA00023033"/>
    </source>
</evidence>
<keyword evidence="6 15" id="KW-0349">Heme</keyword>
<feature type="binding site" description="axial binding residue" evidence="15">
    <location>
        <position position="463"/>
    </location>
    <ligand>
        <name>heme</name>
        <dbReference type="ChEBI" id="CHEBI:30413"/>
    </ligand>
    <ligandPart>
        <name>Fe</name>
        <dbReference type="ChEBI" id="CHEBI:18248"/>
    </ligandPart>
</feature>
<evidence type="ECO:0000256" key="3">
    <source>
        <dbReference type="ARBA" id="ARBA00004406"/>
    </source>
</evidence>
<keyword evidence="17" id="KW-1133">Transmembrane helix</keyword>
<dbReference type="InterPro" id="IPR002401">
    <property type="entry name" value="Cyt_P450_E_grp-I"/>
</dbReference>
<dbReference type="GO" id="GO:0020037">
    <property type="term" value="F:heme binding"/>
    <property type="evidence" value="ECO:0007669"/>
    <property type="project" value="InterPro"/>
</dbReference>
<evidence type="ECO:0000256" key="5">
    <source>
        <dbReference type="ARBA" id="ARBA00012109"/>
    </source>
</evidence>
<comment type="similarity">
    <text evidence="4 16">Belongs to the cytochrome P450 family.</text>
</comment>
<keyword evidence="8" id="KW-0256">Endoplasmic reticulum</keyword>
<evidence type="ECO:0000256" key="17">
    <source>
        <dbReference type="SAM" id="Phobius"/>
    </source>
</evidence>
<dbReference type="SUPFAM" id="SSF48264">
    <property type="entry name" value="Cytochrome P450"/>
    <property type="match status" value="1"/>
</dbReference>
<evidence type="ECO:0000256" key="15">
    <source>
        <dbReference type="PIRSR" id="PIRSR602401-1"/>
    </source>
</evidence>
<evidence type="ECO:0000256" key="1">
    <source>
        <dbReference type="ARBA" id="ARBA00001971"/>
    </source>
</evidence>
<evidence type="ECO:0000256" key="14">
    <source>
        <dbReference type="ARBA" id="ARBA00047827"/>
    </source>
</evidence>
<evidence type="ECO:0000256" key="7">
    <source>
        <dbReference type="ARBA" id="ARBA00022723"/>
    </source>
</evidence>
<keyword evidence="11 15" id="KW-0408">Iron</keyword>
<sequence length="524" mass="60255">MHIVVLNIVIIMILIIVALLLAIYLYGRRTFNYWKVRNVKHDKPIFLVGTNLKNYLLQQNITQQAENVYWKYPNEKVVGFYRGWRPELVIRDPEIVKRILTSDFSYFNNRGLNQHEKVETLLQSLFFVEGDLWRLLRQRSTAAFTTSKLKSMFPLLEKCMEQLKVRITSKAINNVSVFDAHDLMARFTTDFICASGFNIETDALKNDDSQFRKLGKRIFTSYIRDLAVIVLKDVLPEISGKLLTFDSNIEKFFNSLIKNITNIKNQEPSDRKDFVDLLMEYNQKGPMTGNSIEKLKPDGTPEVVTKVMDEKLMAAQAFIYFAAGFETSAIATSFALHELAYNPLVQRKVQDDIDSVLLKHNNKLTYEAIKEMKYLECTLKESLRMFPPLGFISRKCTSKYTFPELNLEIDKGVAVIIPVKALQNDPLYFENPEEFRPERFLSQEFEIKNKYVFLPFGEGPRSCIGNRLGLMQSMAGLAAVLSCFTVEPASSTVRNPVVDPVSNLSHATAILWLHQERVRFGVCL</sequence>
<dbReference type="InterPro" id="IPR036396">
    <property type="entry name" value="Cyt_P450_sf"/>
</dbReference>
<keyword evidence="9" id="KW-0492">Microsome</keyword>
<evidence type="ECO:0000256" key="10">
    <source>
        <dbReference type="ARBA" id="ARBA00023002"/>
    </source>
</evidence>